<evidence type="ECO:0000313" key="5">
    <source>
        <dbReference type="EMBL" id="KAF5387943.1"/>
    </source>
</evidence>
<dbReference type="Pfam" id="PF13181">
    <property type="entry name" value="TPR_8"/>
    <property type="match status" value="1"/>
</dbReference>
<dbReference type="SUPFAM" id="SSF48452">
    <property type="entry name" value="TPR-like"/>
    <property type="match status" value="1"/>
</dbReference>
<reference evidence="5 6" key="1">
    <citation type="journal article" date="2020" name="ISME J.">
        <title>Uncovering the hidden diversity of litter-decomposition mechanisms in mushroom-forming fungi.</title>
        <authorList>
            <person name="Floudas D."/>
            <person name="Bentzer J."/>
            <person name="Ahren D."/>
            <person name="Johansson T."/>
            <person name="Persson P."/>
            <person name="Tunlid A."/>
        </authorList>
    </citation>
    <scope>NUCLEOTIDE SEQUENCE [LARGE SCALE GENOMIC DNA]</scope>
    <source>
        <strain evidence="5 6">CBS 661.87</strain>
    </source>
</reference>
<feature type="region of interest" description="Disordered" evidence="4">
    <location>
        <begin position="280"/>
        <end position="310"/>
    </location>
</feature>
<dbReference type="SMART" id="SM00028">
    <property type="entry name" value="TPR"/>
    <property type="match status" value="2"/>
</dbReference>
<dbReference type="InterPro" id="IPR011990">
    <property type="entry name" value="TPR-like_helical_dom_sf"/>
</dbReference>
<evidence type="ECO:0000256" key="2">
    <source>
        <dbReference type="ARBA" id="ARBA00022803"/>
    </source>
</evidence>
<dbReference type="EMBL" id="JAACJP010000001">
    <property type="protein sequence ID" value="KAF5387943.1"/>
    <property type="molecule type" value="Genomic_DNA"/>
</dbReference>
<accession>A0A8H5HR15</accession>
<keyword evidence="1" id="KW-0677">Repeat</keyword>
<evidence type="ECO:0000256" key="4">
    <source>
        <dbReference type="SAM" id="MobiDB-lite"/>
    </source>
</evidence>
<keyword evidence="2 3" id="KW-0802">TPR repeat</keyword>
<evidence type="ECO:0000256" key="3">
    <source>
        <dbReference type="PROSITE-ProRule" id="PRU00339"/>
    </source>
</evidence>
<feature type="region of interest" description="Disordered" evidence="4">
    <location>
        <begin position="327"/>
        <end position="346"/>
    </location>
</feature>
<protein>
    <recommendedName>
        <fullName evidence="7">TPR-like protein</fullName>
    </recommendedName>
</protein>
<dbReference type="PANTHER" id="PTHR16193:SF0">
    <property type="entry name" value="TETRATRICOPEPTIDE REPEAT PROTEIN 27"/>
    <property type="match status" value="1"/>
</dbReference>
<keyword evidence="6" id="KW-1185">Reference proteome</keyword>
<feature type="repeat" description="TPR" evidence="3">
    <location>
        <begin position="609"/>
        <end position="642"/>
    </location>
</feature>
<dbReference type="PANTHER" id="PTHR16193">
    <property type="entry name" value="TETRATRICOPEPTIDE REPEAT PROTEIN 27"/>
    <property type="match status" value="1"/>
</dbReference>
<proteinExistence type="predicted"/>
<dbReference type="PROSITE" id="PS50005">
    <property type="entry name" value="TPR"/>
    <property type="match status" value="1"/>
</dbReference>
<name>A0A8H5HR15_9AGAR</name>
<organism evidence="5 6">
    <name type="scientific">Tricholomella constricta</name>
    <dbReference type="NCBI Taxonomy" id="117010"/>
    <lineage>
        <taxon>Eukaryota</taxon>
        <taxon>Fungi</taxon>
        <taxon>Dikarya</taxon>
        <taxon>Basidiomycota</taxon>
        <taxon>Agaricomycotina</taxon>
        <taxon>Agaricomycetes</taxon>
        <taxon>Agaricomycetidae</taxon>
        <taxon>Agaricales</taxon>
        <taxon>Tricholomatineae</taxon>
        <taxon>Lyophyllaceae</taxon>
        <taxon>Tricholomella</taxon>
    </lineage>
</organism>
<dbReference type="Gene3D" id="1.25.40.10">
    <property type="entry name" value="Tetratricopeptide repeat domain"/>
    <property type="match status" value="1"/>
</dbReference>
<dbReference type="InterPro" id="IPR019734">
    <property type="entry name" value="TPR_rpt"/>
</dbReference>
<feature type="region of interest" description="Disordered" evidence="4">
    <location>
        <begin position="654"/>
        <end position="682"/>
    </location>
</feature>
<evidence type="ECO:0000313" key="6">
    <source>
        <dbReference type="Proteomes" id="UP000565441"/>
    </source>
</evidence>
<dbReference type="OrthoDB" id="1936594at2759"/>
<dbReference type="Proteomes" id="UP000565441">
    <property type="component" value="Unassembled WGS sequence"/>
</dbReference>
<evidence type="ECO:0008006" key="7">
    <source>
        <dbReference type="Google" id="ProtNLM"/>
    </source>
</evidence>
<evidence type="ECO:0000256" key="1">
    <source>
        <dbReference type="ARBA" id="ARBA00022737"/>
    </source>
</evidence>
<comment type="caution">
    <text evidence="5">The sequence shown here is derived from an EMBL/GenBank/DDBJ whole genome shotgun (WGS) entry which is preliminary data.</text>
</comment>
<dbReference type="AlphaFoldDB" id="A0A8H5HR15"/>
<sequence length="938" mass="102823">MSLDISPIEKALLRGKWTVLPQDNPSPVVDLARAVVEGRFRDALTSPGARELFHVQSPSFDLPFDQAFNPPSAAQGDDAELVRLTLAVACLHAFVQVNWTGPDLDVEPLEVISLGSAESTTAPLNEETLNQKAISELAQGGEPAYHLTKVAAFLRLAEILLALPYDRCQSALWWRLRAASIHQQILDEPVPQPPTLLASLEPLTESCSTEPDLAGRLILEQGLLEHQISHDKSAAERFVQAAKATGLEYELTGALGKRTKFQQFDLSQLVLLAESHLPDDDAATTGDTSKNTDEAAATTPADSRAQPTNLPETLALNDDTLLEQTEFTSSSPAGAESHLKHIDPSSQPALHPLDQCILLSMCLNVKNTSPSHGLTNEQMSPYIARVISHPRNWSVHTMALLLRSRLESARTRTVERSTLQLQALIDQMPTADSTLPERLLYFHTIPLSNRWELERELALRFLGLGVVRSALAIFERLEMWEEVVRCWGALERPDKAIAIVRDLLEGRKAEAEEVVSRGKTLAGGVGAGAGAGERQRQIHDAAREAKLWCLLGDLEPQRAVEHYERAWAVSGGTSGRAMRSLGGYHFARASYGEAIVCLKRAVAINPLLARSWFILGCACMREERWEEAKNAFARCVAIDEDDAESWNNLASMYLRMGPPGKEKDRKDDDEEGDGEAKPATTTTSIPFTNKLLAFRALKQGLKFSYDNWRMWSNYMVVAMDVGELNESCRALGRVVEETSAKAGADSVDVDVLDRLVNAVTRAPADPEEAAAAAAAAAGGGGGAEAAGAYSSPNEGHGLLRNVSGLFERILLPRVTSARVFRAYGRLLTWQGRWEEALGAYLDGYRCGAAGTLERDAAAAADVERWREAVGEVEDVVDVLRNFGPRVEGEGGAGGAKWRLQGRSIVRTFMGRTKDFEDEPEWERLVELQRELARKEENE</sequence>
<gene>
    <name evidence="5" type="ORF">D9615_000781</name>
</gene>
<dbReference type="InterPro" id="IPR044244">
    <property type="entry name" value="TTC27/Emw1"/>
</dbReference>